<dbReference type="SUPFAM" id="SSF46938">
    <property type="entry name" value="CRAL/TRIO N-terminal domain"/>
    <property type="match status" value="1"/>
</dbReference>
<dbReference type="AlphaFoldDB" id="A0A7R8VIR7"/>
<sequence length="793" mass="89946">MVTSPERDSNLDLLVFGSLDQHETSTIMTLIQPNPEMQLRIRTELNEDVSTRNQDLEHIKEWVSKQPHLPQFQDDGRLMTFLRGCKFSLEKTKRKLDMYFTMRAAIPEFFSNRDVNRKELQDILSKRKLMTSLRDKIHYAAHNPKKLNQPPTTTIQRALFRGWYDNSIRELPNIHGDARRPRYSGTSGYTMPARSVPHRKIMDECSLDDSSAPVRHIPPLPGLTPNGRRVIVMQGITKDIIPPNVADGMKLVLMIGDIRLKEELTGVAGDVYILDASVATAAHFAKFTPSIVKKFLVCVQEAYPVKLKEVHVVNVSPLVDTIINFAKPFLKEKIRNRIFCHPDGYESLYKYIPQEILPSEYGGYAGPIDVIHREWVKKLDSYTEWFKEQEDIKADESKRPGKPKTHDDLFGLEGSFRQLLLICPEFDPIPDPLLYRKNLEMQGIKPETAGSVASMHQPRCSSGKRVWERRICLPQTYLPKIAKVCLNVGGPRAMQRIRASKTSTVCLLLKKRSQLPPSRSRKRLKACLPELRSDDGTVNYTRFGGPKLIPVCSFARGLAQRVIQTFDEEDAVSIREAKVATSSSTVVSDLAYVKSYFGNLPGVIVSLEARDLPFIESVKIMHTIQESVKQTPGPEPRGGFSEEESSQKDVEISPNALEDYEPFHGFEVNDDSMLDIGERQAHQGATVTESDMLAGRGPGRSKLMRTGRRGRPTKIYQPAANRKLDLNNDLPYDKDTRHLRTASSQQTMEHNNLSTKLGGQRPFKAETVTERHFNMKAQHTAKKGRQALNQWPD</sequence>
<dbReference type="CDD" id="cd00170">
    <property type="entry name" value="SEC14"/>
    <property type="match status" value="1"/>
</dbReference>
<dbReference type="EMBL" id="OA566491">
    <property type="protein sequence ID" value="CAD7198991.1"/>
    <property type="molecule type" value="Genomic_DNA"/>
</dbReference>
<feature type="region of interest" description="Disordered" evidence="1">
    <location>
        <begin position="626"/>
        <end position="651"/>
    </location>
</feature>
<evidence type="ECO:0000259" key="2">
    <source>
        <dbReference type="PROSITE" id="PS50191"/>
    </source>
</evidence>
<accession>A0A7R8VIR7</accession>
<dbReference type="Gene3D" id="1.10.8.20">
    <property type="entry name" value="N-terminal domain of phosphatidylinositol transfer protein sec14p"/>
    <property type="match status" value="1"/>
</dbReference>
<dbReference type="InterPro" id="IPR036865">
    <property type="entry name" value="CRAL-TRIO_dom_sf"/>
</dbReference>
<dbReference type="Gene3D" id="3.40.525.10">
    <property type="entry name" value="CRAL-TRIO lipid binding domain"/>
    <property type="match status" value="1"/>
</dbReference>
<dbReference type="PANTHER" id="PTHR10174:SF230">
    <property type="entry name" value="ALPHA-TOCOPHEROL TRANSFER PROTEIN-LIKE"/>
    <property type="match status" value="1"/>
</dbReference>
<dbReference type="GO" id="GO:0016020">
    <property type="term" value="C:membrane"/>
    <property type="evidence" value="ECO:0007669"/>
    <property type="project" value="TreeGrafter"/>
</dbReference>
<dbReference type="PANTHER" id="PTHR10174">
    <property type="entry name" value="ALPHA-TOCOPHEROL TRANSFER PROTEIN-RELATED"/>
    <property type="match status" value="1"/>
</dbReference>
<reference evidence="3" key="1">
    <citation type="submission" date="2020-11" db="EMBL/GenBank/DDBJ databases">
        <authorList>
            <person name="Tran Van P."/>
        </authorList>
    </citation>
    <scope>NUCLEOTIDE SEQUENCE</scope>
</reference>
<protein>
    <recommendedName>
        <fullName evidence="2">CRAL-TRIO domain-containing protein</fullName>
    </recommendedName>
</protein>
<gene>
    <name evidence="3" type="ORF">TDIB3V08_LOCUS5264</name>
</gene>
<organism evidence="3">
    <name type="scientific">Timema douglasi</name>
    <name type="common">Walking stick</name>
    <dbReference type="NCBI Taxonomy" id="61478"/>
    <lineage>
        <taxon>Eukaryota</taxon>
        <taxon>Metazoa</taxon>
        <taxon>Ecdysozoa</taxon>
        <taxon>Arthropoda</taxon>
        <taxon>Hexapoda</taxon>
        <taxon>Insecta</taxon>
        <taxon>Pterygota</taxon>
        <taxon>Neoptera</taxon>
        <taxon>Polyneoptera</taxon>
        <taxon>Phasmatodea</taxon>
        <taxon>Timematodea</taxon>
        <taxon>Timematoidea</taxon>
        <taxon>Timematidae</taxon>
        <taxon>Timema</taxon>
    </lineage>
</organism>
<dbReference type="InterPro" id="IPR001251">
    <property type="entry name" value="CRAL-TRIO_dom"/>
</dbReference>
<evidence type="ECO:0000256" key="1">
    <source>
        <dbReference type="SAM" id="MobiDB-lite"/>
    </source>
</evidence>
<dbReference type="SUPFAM" id="SSF52087">
    <property type="entry name" value="CRAL/TRIO domain"/>
    <property type="match status" value="1"/>
</dbReference>
<dbReference type="GO" id="GO:1902936">
    <property type="term" value="F:phosphatidylinositol bisphosphate binding"/>
    <property type="evidence" value="ECO:0007669"/>
    <property type="project" value="TreeGrafter"/>
</dbReference>
<name>A0A7R8VIR7_TIMDO</name>
<proteinExistence type="predicted"/>
<dbReference type="Pfam" id="PF00650">
    <property type="entry name" value="CRAL_TRIO"/>
    <property type="match status" value="1"/>
</dbReference>
<dbReference type="Gene3D" id="1.20.5.1200">
    <property type="entry name" value="Alpha-tocopherol transfer"/>
    <property type="match status" value="1"/>
</dbReference>
<feature type="domain" description="CRAL-TRIO" evidence="2">
    <location>
        <begin position="222"/>
        <end position="369"/>
    </location>
</feature>
<dbReference type="InterPro" id="IPR036273">
    <property type="entry name" value="CRAL/TRIO_N_dom_sf"/>
</dbReference>
<dbReference type="PROSITE" id="PS50191">
    <property type="entry name" value="CRAL_TRIO"/>
    <property type="match status" value="1"/>
</dbReference>
<dbReference type="SMART" id="SM00516">
    <property type="entry name" value="SEC14"/>
    <property type="match status" value="1"/>
</dbReference>
<evidence type="ECO:0000313" key="3">
    <source>
        <dbReference type="EMBL" id="CAD7198991.1"/>
    </source>
</evidence>